<dbReference type="InterPro" id="IPR001667">
    <property type="entry name" value="DDH_dom"/>
</dbReference>
<sequence length="325" mass="35825">MTKLDELVELLKKAPDEVFIQPHNVPDPDAIASSFGLKYLLETRGVHAEIVYENEIEKANSSKMLELFNIQLSLAENVSTLGAEDWTVLVDGQKGNSNMTDLVTDEVAVIDHHEWGGDNGYRLVDVRPEVGACSTIITEYFIENDIPIPKAVATALLYGIFMDTDNLTRGVSELDINMFYNLYTHSDIELITALKGNQISQQDLKDYARAFDNVEVYGEIGFLFLESGNDSLLGASSDIVVTIAGVNVVVAYSPREGGIKFSTRSINNNIKANGLVRNILEGVGFGGGHESMAGGFLPMKNLDKNKSLHTFVRHRAISFVENSYR</sequence>
<gene>
    <name evidence="3" type="ORF">HNR50_002374</name>
</gene>
<dbReference type="AlphaFoldDB" id="A0A841RBH1"/>
<evidence type="ECO:0000259" key="2">
    <source>
        <dbReference type="Pfam" id="PF02272"/>
    </source>
</evidence>
<accession>A0A841RBH1</accession>
<evidence type="ECO:0000313" key="4">
    <source>
        <dbReference type="Proteomes" id="UP000587760"/>
    </source>
</evidence>
<evidence type="ECO:0000313" key="3">
    <source>
        <dbReference type="EMBL" id="MBB6480701.1"/>
    </source>
</evidence>
<protein>
    <submittedName>
        <fullName evidence="3">NanoRNase/pAp phosphatase (C-di-AMP/oligoRNAs hydrolase)</fullName>
    </submittedName>
</protein>
<feature type="domain" description="DDH" evidence="1">
    <location>
        <begin position="18"/>
        <end position="160"/>
    </location>
</feature>
<reference evidence="3 4" key="1">
    <citation type="submission" date="2020-08" db="EMBL/GenBank/DDBJ databases">
        <title>Genomic Encyclopedia of Type Strains, Phase IV (KMG-IV): sequencing the most valuable type-strain genomes for metagenomic binning, comparative biology and taxonomic classification.</title>
        <authorList>
            <person name="Goeker M."/>
        </authorList>
    </citation>
    <scope>NUCLEOTIDE SEQUENCE [LARGE SCALE GENOMIC DNA]</scope>
    <source>
        <strain evidence="3 4">DSM 2461</strain>
    </source>
</reference>
<dbReference type="EMBL" id="JACHGJ010000004">
    <property type="protein sequence ID" value="MBB6480701.1"/>
    <property type="molecule type" value="Genomic_DNA"/>
</dbReference>
<dbReference type="PANTHER" id="PTHR47618">
    <property type="entry name" value="BIFUNCTIONAL OLIGORIBONUCLEASE AND PAP PHOSPHATASE NRNA"/>
    <property type="match status" value="1"/>
</dbReference>
<dbReference type="InterPro" id="IPR051319">
    <property type="entry name" value="Oligoribo/pAp-PDE_c-di-AMP_PDE"/>
</dbReference>
<keyword evidence="4" id="KW-1185">Reference proteome</keyword>
<dbReference type="Gene3D" id="3.10.310.30">
    <property type="match status" value="1"/>
</dbReference>
<comment type="caution">
    <text evidence="3">The sequence shown here is derived from an EMBL/GenBank/DDBJ whole genome shotgun (WGS) entry which is preliminary data.</text>
</comment>
<name>A0A841RBH1_9SPIO</name>
<organism evidence="3 4">
    <name type="scientific">Spirochaeta isovalerica</name>
    <dbReference type="NCBI Taxonomy" id="150"/>
    <lineage>
        <taxon>Bacteria</taxon>
        <taxon>Pseudomonadati</taxon>
        <taxon>Spirochaetota</taxon>
        <taxon>Spirochaetia</taxon>
        <taxon>Spirochaetales</taxon>
        <taxon>Spirochaetaceae</taxon>
        <taxon>Spirochaeta</taxon>
    </lineage>
</organism>
<dbReference type="Gene3D" id="3.90.1640.10">
    <property type="entry name" value="inorganic pyrophosphatase (n-terminal core)"/>
    <property type="match status" value="1"/>
</dbReference>
<dbReference type="GO" id="GO:0016787">
    <property type="term" value="F:hydrolase activity"/>
    <property type="evidence" value="ECO:0007669"/>
    <property type="project" value="UniProtKB-KW"/>
</dbReference>
<proteinExistence type="predicted"/>
<dbReference type="SUPFAM" id="SSF64182">
    <property type="entry name" value="DHH phosphoesterases"/>
    <property type="match status" value="1"/>
</dbReference>
<dbReference type="GO" id="GO:0003676">
    <property type="term" value="F:nucleic acid binding"/>
    <property type="evidence" value="ECO:0007669"/>
    <property type="project" value="InterPro"/>
</dbReference>
<feature type="domain" description="DHHA1" evidence="2">
    <location>
        <begin position="232"/>
        <end position="303"/>
    </location>
</feature>
<dbReference type="InterPro" id="IPR038763">
    <property type="entry name" value="DHH_sf"/>
</dbReference>
<dbReference type="InterPro" id="IPR003156">
    <property type="entry name" value="DHHA1_dom"/>
</dbReference>
<evidence type="ECO:0000259" key="1">
    <source>
        <dbReference type="Pfam" id="PF01368"/>
    </source>
</evidence>
<dbReference type="Pfam" id="PF01368">
    <property type="entry name" value="DHH"/>
    <property type="match status" value="1"/>
</dbReference>
<dbReference type="Pfam" id="PF02272">
    <property type="entry name" value="DHHA1"/>
    <property type="match status" value="1"/>
</dbReference>
<dbReference type="Proteomes" id="UP000587760">
    <property type="component" value="Unassembled WGS sequence"/>
</dbReference>
<dbReference type="RefSeq" id="WP_184746968.1">
    <property type="nucleotide sequence ID" value="NZ_JACHGJ010000004.1"/>
</dbReference>
<dbReference type="PANTHER" id="PTHR47618:SF1">
    <property type="entry name" value="BIFUNCTIONAL OLIGORIBONUCLEASE AND PAP PHOSPHATASE NRNA"/>
    <property type="match status" value="1"/>
</dbReference>
<keyword evidence="3" id="KW-0378">Hydrolase</keyword>